<dbReference type="PANTHER" id="PTHR33938">
    <property type="entry name" value="FERULOYL ESTERASE B-RELATED"/>
    <property type="match status" value="1"/>
</dbReference>
<comment type="similarity">
    <text evidence="1">Belongs to the tannase family.</text>
</comment>
<comment type="caution">
    <text evidence="8">The sequence shown here is derived from an EMBL/GenBank/DDBJ whole genome shotgun (WGS) entry which is preliminary data.</text>
</comment>
<evidence type="ECO:0000256" key="3">
    <source>
        <dbReference type="ARBA" id="ARBA00022723"/>
    </source>
</evidence>
<evidence type="ECO:0000256" key="5">
    <source>
        <dbReference type="ARBA" id="ARBA00022801"/>
    </source>
</evidence>
<dbReference type="GO" id="GO:0030600">
    <property type="term" value="F:feruloyl esterase activity"/>
    <property type="evidence" value="ECO:0007669"/>
    <property type="project" value="UniProtKB-EC"/>
</dbReference>
<reference evidence="8 9" key="1">
    <citation type="submission" date="2024-11" db="EMBL/GenBank/DDBJ databases">
        <title>Using genomics to understand microbial adaptation to soil warming.</title>
        <authorList>
            <person name="Deangelis K.M. PhD."/>
        </authorList>
    </citation>
    <scope>NUCLEOTIDE SEQUENCE [LARGE SCALE GENOMIC DNA]</scope>
    <source>
        <strain evidence="8 9">GAS97</strain>
    </source>
</reference>
<keyword evidence="7" id="KW-1015">Disulfide bond</keyword>
<keyword evidence="9" id="KW-1185">Reference proteome</keyword>
<keyword evidence="4" id="KW-0732">Signal</keyword>
<proteinExistence type="inferred from homology"/>
<dbReference type="Proteomes" id="UP001620514">
    <property type="component" value="Unassembled WGS sequence"/>
</dbReference>
<dbReference type="InterPro" id="IPR011118">
    <property type="entry name" value="Tannase/feruloyl_esterase"/>
</dbReference>
<organism evidence="8 9">
    <name type="scientific">Caballeronia udeis</name>
    <dbReference type="NCBI Taxonomy" id="1232866"/>
    <lineage>
        <taxon>Bacteria</taxon>
        <taxon>Pseudomonadati</taxon>
        <taxon>Pseudomonadota</taxon>
        <taxon>Betaproteobacteria</taxon>
        <taxon>Burkholderiales</taxon>
        <taxon>Burkholderiaceae</taxon>
        <taxon>Caballeronia</taxon>
    </lineage>
</organism>
<dbReference type="Gene3D" id="3.40.50.1820">
    <property type="entry name" value="alpha/beta hydrolase"/>
    <property type="match status" value="1"/>
</dbReference>
<name>A0ABW8MUG5_9BURK</name>
<dbReference type="RefSeq" id="WP_404611004.1">
    <property type="nucleotide sequence ID" value="NZ_JBIYDN010000023.1"/>
</dbReference>
<evidence type="ECO:0000256" key="7">
    <source>
        <dbReference type="ARBA" id="ARBA00023157"/>
    </source>
</evidence>
<accession>A0ABW8MUG5</accession>
<keyword evidence="2" id="KW-0719">Serine esterase</keyword>
<keyword evidence="5 8" id="KW-0378">Hydrolase</keyword>
<keyword evidence="3" id="KW-0479">Metal-binding</keyword>
<dbReference type="EMBL" id="JBIYDN010000023">
    <property type="protein sequence ID" value="MFK4446066.1"/>
    <property type="molecule type" value="Genomic_DNA"/>
</dbReference>
<dbReference type="InterPro" id="IPR029058">
    <property type="entry name" value="AB_hydrolase_fold"/>
</dbReference>
<dbReference type="EC" id="3.1.1.73" evidence="8"/>
<dbReference type="Pfam" id="PF07519">
    <property type="entry name" value="Tannase"/>
    <property type="match status" value="1"/>
</dbReference>
<evidence type="ECO:0000256" key="2">
    <source>
        <dbReference type="ARBA" id="ARBA00022487"/>
    </source>
</evidence>
<evidence type="ECO:0000256" key="1">
    <source>
        <dbReference type="ARBA" id="ARBA00006249"/>
    </source>
</evidence>
<protein>
    <submittedName>
        <fullName evidence="8">Feruloyl esterase</fullName>
        <ecNumber evidence="8">3.1.1.73</ecNumber>
    </submittedName>
</protein>
<gene>
    <name evidence="8" type="ORF">ABH943_006098</name>
</gene>
<dbReference type="SUPFAM" id="SSF53474">
    <property type="entry name" value="alpha/beta-Hydrolases"/>
    <property type="match status" value="1"/>
</dbReference>
<keyword evidence="6" id="KW-0106">Calcium</keyword>
<dbReference type="PANTHER" id="PTHR33938:SF15">
    <property type="entry name" value="FERULOYL ESTERASE B-RELATED"/>
    <property type="match status" value="1"/>
</dbReference>
<sequence>MKFPEVSGMPSRIEWTRYSTGQLEIQLKEEMAMFKTMQAGCALTLVASAVLSACGGSTNSTSTPPVSKVTAGNCTSLMNYTGSIPTTITSAIQVTPTAGAPFQTPVNFLTPTSLSVTQSFCRVIGVINPVANSSINFEVWLPLDKANWNSKFVGSADGGSTGTINYTSMVNPLARGYAVMGHDNGHTSTDVFEQSWAFDFSNDTVKTDQIIDFGYRAEHVVTAVSKDITNAYFAAQPVHSYYVGCSQGGHHGMMEAQRYPDDYDGIVAGSHGGDWLGMMSSEAWAGVSVLKNNGAGGMTTAQLTAFNAAVISACDAKDGITDGQIDDPRQCSFDPATLQCGAGGAVPATCLTPAQVQSAKDIYAGPKRQSTGASVSPGYALGSEGGWATTWNSTTSLQSGSYYDFFRLILKNNPNFDILTLNWDTDIDAGRAQYGSIYDAVNPDLAAFQANNGKLIMYHGWADPLISPYLSLASYGRIQDAMGASTVNQFARLYMVPGMGHCGGGPIGAVDWLTPLENWVEKGIAPDATSTASTIIGSGTINGATRTRPLCSYPMVEKYNGTGDINSASNFTCGSPS</sequence>
<evidence type="ECO:0000313" key="8">
    <source>
        <dbReference type="EMBL" id="MFK4446066.1"/>
    </source>
</evidence>
<evidence type="ECO:0000256" key="6">
    <source>
        <dbReference type="ARBA" id="ARBA00022837"/>
    </source>
</evidence>
<evidence type="ECO:0000256" key="4">
    <source>
        <dbReference type="ARBA" id="ARBA00022729"/>
    </source>
</evidence>
<evidence type="ECO:0000313" key="9">
    <source>
        <dbReference type="Proteomes" id="UP001620514"/>
    </source>
</evidence>